<keyword evidence="6" id="KW-0966">Cell projection</keyword>
<dbReference type="GO" id="GO:0044780">
    <property type="term" value="P:bacterial-type flagellum assembly"/>
    <property type="evidence" value="ECO:0007669"/>
    <property type="project" value="InterPro"/>
</dbReference>
<keyword evidence="5" id="KW-0143">Chaperone</keyword>
<gene>
    <name evidence="6" type="primary">fliS</name>
    <name evidence="6" type="ORF">ET475_08825</name>
</gene>
<evidence type="ECO:0000256" key="2">
    <source>
        <dbReference type="ARBA" id="ARBA00008787"/>
    </source>
</evidence>
<dbReference type="KEGG" id="mprt:ET475_08825"/>
<evidence type="ECO:0000313" key="6">
    <source>
        <dbReference type="EMBL" id="QAY60081.1"/>
    </source>
</evidence>
<evidence type="ECO:0000256" key="1">
    <source>
        <dbReference type="ARBA" id="ARBA00004514"/>
    </source>
</evidence>
<evidence type="ECO:0000256" key="5">
    <source>
        <dbReference type="ARBA" id="ARBA00023186"/>
    </source>
</evidence>
<dbReference type="PANTHER" id="PTHR34773">
    <property type="entry name" value="FLAGELLAR SECRETION CHAPERONE FLIS"/>
    <property type="match status" value="1"/>
</dbReference>
<dbReference type="AlphaFoldDB" id="A0A4V0YDB0"/>
<dbReference type="InterPro" id="IPR003713">
    <property type="entry name" value="FliS"/>
</dbReference>
<dbReference type="SUPFAM" id="SSF101116">
    <property type="entry name" value="Flagellar export chaperone FliS"/>
    <property type="match status" value="1"/>
</dbReference>
<dbReference type="Proteomes" id="UP000293995">
    <property type="component" value="Chromosome"/>
</dbReference>
<keyword evidence="7" id="KW-1185">Reference proteome</keyword>
<proteinExistence type="inferred from homology"/>
<accession>A0A4V0YDB0</accession>
<dbReference type="CDD" id="cd16098">
    <property type="entry name" value="FliS"/>
    <property type="match status" value="1"/>
</dbReference>
<dbReference type="EMBL" id="CP035494">
    <property type="protein sequence ID" value="QAY60081.1"/>
    <property type="molecule type" value="Genomic_DNA"/>
</dbReference>
<reference evidence="6 7" key="1">
    <citation type="submission" date="2019-01" db="EMBL/GenBank/DDBJ databases">
        <title>Genome sequencing of strain DFW100M-13.</title>
        <authorList>
            <person name="Heo J."/>
            <person name="Kim S.-J."/>
            <person name="Kim J.-S."/>
            <person name="Hong S.-B."/>
            <person name="Kwon S.-W."/>
        </authorList>
    </citation>
    <scope>NUCLEOTIDE SEQUENCE [LARGE SCALE GENOMIC DNA]</scope>
    <source>
        <strain evidence="6 7">DFW100M-13</strain>
    </source>
</reference>
<dbReference type="InterPro" id="IPR036584">
    <property type="entry name" value="FliS_sf"/>
</dbReference>
<dbReference type="GO" id="GO:0071973">
    <property type="term" value="P:bacterial-type flagellum-dependent cell motility"/>
    <property type="evidence" value="ECO:0007669"/>
    <property type="project" value="TreeGrafter"/>
</dbReference>
<comment type="similarity">
    <text evidence="2">Belongs to the FliS family.</text>
</comment>
<evidence type="ECO:0000256" key="4">
    <source>
        <dbReference type="ARBA" id="ARBA00022795"/>
    </source>
</evidence>
<dbReference type="Pfam" id="PF02561">
    <property type="entry name" value="FliS"/>
    <property type="match status" value="1"/>
</dbReference>
<comment type="subcellular location">
    <subcellularLocation>
        <location evidence="1">Cytoplasm</location>
        <location evidence="1">Cytosol</location>
    </subcellularLocation>
</comment>
<dbReference type="GO" id="GO:0005829">
    <property type="term" value="C:cytosol"/>
    <property type="evidence" value="ECO:0007669"/>
    <property type="project" value="UniProtKB-SubCell"/>
</dbReference>
<dbReference type="Gene3D" id="1.20.120.340">
    <property type="entry name" value="Flagellar protein FliS"/>
    <property type="match status" value="1"/>
</dbReference>
<keyword evidence="3" id="KW-0963">Cytoplasm</keyword>
<dbReference type="NCBIfam" id="TIGR00208">
    <property type="entry name" value="fliS"/>
    <property type="match status" value="1"/>
</dbReference>
<dbReference type="PANTHER" id="PTHR34773:SF1">
    <property type="entry name" value="FLAGELLAR SECRETION CHAPERONE FLIS"/>
    <property type="match status" value="1"/>
</dbReference>
<dbReference type="OrthoDB" id="3268516at2"/>
<organism evidence="6 7">
    <name type="scientific">Microbacterium protaetiae</name>
    <dbReference type="NCBI Taxonomy" id="2509458"/>
    <lineage>
        <taxon>Bacteria</taxon>
        <taxon>Bacillati</taxon>
        <taxon>Actinomycetota</taxon>
        <taxon>Actinomycetes</taxon>
        <taxon>Micrococcales</taxon>
        <taxon>Microbacteriaceae</taxon>
        <taxon>Microbacterium</taxon>
    </lineage>
</organism>
<evidence type="ECO:0000256" key="3">
    <source>
        <dbReference type="ARBA" id="ARBA00022490"/>
    </source>
</evidence>
<protein>
    <submittedName>
        <fullName evidence="6">Flagellar export chaperone FliS</fullName>
    </submittedName>
</protein>
<evidence type="ECO:0000313" key="7">
    <source>
        <dbReference type="Proteomes" id="UP000293995"/>
    </source>
</evidence>
<keyword evidence="4" id="KW-1005">Bacterial flagellum biogenesis</keyword>
<sequence length="128" mass="14188">MNAAVKAQQRYRDEAILSATPERLLTMLYDRLLLDIERGEAAQRAAEWESANTHLQHAQAIIAELSSSLTSVWDGSAELRALYDFLTRTLIGANIARDADRTRSCRTLVVPLHEAWHQAATSLAQAAS</sequence>
<name>A0A4V0YDB0_9MICO</name>
<keyword evidence="6" id="KW-0282">Flagellum</keyword>
<keyword evidence="6" id="KW-0969">Cilium</keyword>
<dbReference type="RefSeq" id="WP_129388754.1">
    <property type="nucleotide sequence ID" value="NZ_CP035494.1"/>
</dbReference>